<dbReference type="InterPro" id="IPR037103">
    <property type="entry name" value="Tubulin/FtsZ-like_C"/>
</dbReference>
<feature type="compositionally biased region" description="Acidic residues" evidence="28">
    <location>
        <begin position="868"/>
        <end position="885"/>
    </location>
</feature>
<keyword evidence="14" id="KW-0547">Nucleotide-binding</keyword>
<comment type="catalytic activity">
    <reaction evidence="24">
        <text>a fatty acyl-[ACP] + malonyl-[ACP] + H(+) = a 3-oxoacyl-[ACP] + holo-[ACP] + CO2</text>
        <dbReference type="Rhea" id="RHEA:22836"/>
        <dbReference type="Rhea" id="RHEA-COMP:9623"/>
        <dbReference type="Rhea" id="RHEA-COMP:9685"/>
        <dbReference type="Rhea" id="RHEA-COMP:9916"/>
        <dbReference type="Rhea" id="RHEA-COMP:14125"/>
        <dbReference type="ChEBI" id="CHEBI:15378"/>
        <dbReference type="ChEBI" id="CHEBI:16526"/>
        <dbReference type="ChEBI" id="CHEBI:64479"/>
        <dbReference type="ChEBI" id="CHEBI:78449"/>
        <dbReference type="ChEBI" id="CHEBI:78776"/>
        <dbReference type="ChEBI" id="CHEBI:138651"/>
        <dbReference type="EC" id="2.3.1.41"/>
    </reaction>
</comment>
<dbReference type="PANTHER" id="PTHR11712">
    <property type="entry name" value="POLYKETIDE SYNTHASE-RELATED"/>
    <property type="match status" value="1"/>
</dbReference>
<evidence type="ECO:0000256" key="19">
    <source>
        <dbReference type="ARBA" id="ARBA00023160"/>
    </source>
</evidence>
<evidence type="ECO:0000256" key="18">
    <source>
        <dbReference type="ARBA" id="ARBA00023134"/>
    </source>
</evidence>
<dbReference type="InterPro" id="IPR017568">
    <property type="entry name" value="3-oxoacyl-ACP_synth-2"/>
</dbReference>
<dbReference type="GO" id="GO:0003924">
    <property type="term" value="F:GTPase activity"/>
    <property type="evidence" value="ECO:0007669"/>
    <property type="project" value="InterPro"/>
</dbReference>
<dbReference type="GO" id="GO:0006633">
    <property type="term" value="P:fatty acid biosynthetic process"/>
    <property type="evidence" value="ECO:0007669"/>
    <property type="project" value="UniProtKB-KW"/>
</dbReference>
<dbReference type="InterPro" id="IPR016039">
    <property type="entry name" value="Thiolase-like"/>
</dbReference>
<evidence type="ECO:0000256" key="4">
    <source>
        <dbReference type="ARBA" id="ARBA00008467"/>
    </source>
</evidence>
<feature type="region of interest" description="Disordered" evidence="28">
    <location>
        <begin position="1"/>
        <end position="58"/>
    </location>
</feature>
<feature type="domain" description="Ketosynthase family 3 (KS3)" evidence="29">
    <location>
        <begin position="91"/>
        <end position="503"/>
    </location>
</feature>
<dbReference type="Gene3D" id="1.10.287.600">
    <property type="entry name" value="Helix hairpin bin"/>
    <property type="match status" value="1"/>
</dbReference>
<evidence type="ECO:0000256" key="9">
    <source>
        <dbReference type="ARBA" id="ARBA00022516"/>
    </source>
</evidence>
<dbReference type="PRINTS" id="PR01161">
    <property type="entry name" value="TUBULIN"/>
</dbReference>
<evidence type="ECO:0000256" key="14">
    <source>
        <dbReference type="ARBA" id="ARBA00022741"/>
    </source>
</evidence>
<dbReference type="PANTHER" id="PTHR11712:SF336">
    <property type="entry name" value="3-OXOACYL-[ACYL-CARRIER-PROTEIN] SYNTHASE, MITOCHONDRIAL"/>
    <property type="match status" value="1"/>
</dbReference>
<keyword evidence="19" id="KW-0275">Fatty acid biosynthesis</keyword>
<dbReference type="NCBIfam" id="NF004970">
    <property type="entry name" value="PRK06333.1"/>
    <property type="match status" value="1"/>
</dbReference>
<evidence type="ECO:0000256" key="23">
    <source>
        <dbReference type="ARBA" id="ARBA00042143"/>
    </source>
</evidence>
<dbReference type="PROSITE" id="PS52004">
    <property type="entry name" value="KS3_2"/>
    <property type="match status" value="1"/>
</dbReference>
<evidence type="ECO:0000256" key="15">
    <source>
        <dbReference type="ARBA" id="ARBA00022832"/>
    </source>
</evidence>
<keyword evidence="8" id="KW-0963">Cytoplasm</keyword>
<dbReference type="InterPro" id="IPR008280">
    <property type="entry name" value="Tub_FtsZ_C"/>
</dbReference>
<dbReference type="NCBIfam" id="NF005589">
    <property type="entry name" value="PRK07314.1"/>
    <property type="match status" value="1"/>
</dbReference>
<evidence type="ECO:0000256" key="17">
    <source>
        <dbReference type="ARBA" id="ARBA00023098"/>
    </source>
</evidence>
<comment type="similarity">
    <text evidence="5">Belongs to the tubulin family.</text>
</comment>
<dbReference type="GO" id="GO:0007017">
    <property type="term" value="P:microtubule-based process"/>
    <property type="evidence" value="ECO:0007669"/>
    <property type="project" value="InterPro"/>
</dbReference>
<evidence type="ECO:0000256" key="3">
    <source>
        <dbReference type="ARBA" id="ARBA00004245"/>
    </source>
</evidence>
<evidence type="ECO:0000256" key="21">
    <source>
        <dbReference type="ARBA" id="ARBA00023315"/>
    </source>
</evidence>
<dbReference type="Pfam" id="PF00109">
    <property type="entry name" value="ketoacyl-synt"/>
    <property type="match status" value="1"/>
</dbReference>
<evidence type="ECO:0000256" key="10">
    <source>
        <dbReference type="ARBA" id="ARBA00022528"/>
    </source>
</evidence>
<dbReference type="Gene3D" id="3.40.50.1440">
    <property type="entry name" value="Tubulin/FtsZ, GTPase domain"/>
    <property type="match status" value="1"/>
</dbReference>
<sequence>MKSLEERSGECRVQSAEAWAGEEMQSIHQSPSLRISPPSEEPPPSFLRQGSPFLISPPPNRNRCTGGWMKKNKKQHLVISATSSQREKDPKKRVVITGMGLVSVFGNDVDTYYERLLSGESGISLIDRFDASKFPTRFAGQIRGFTAQGYIDGKNDRRLDDCLRYSLVAGKKALEHAGLAAGTSLSNKIDKERSGVLVGTGMGGLTVFSDGVQALIEKGYRKITPFFIPYAITNMGSALLAIELGLMGPNYSISTACATSNYCFYAAANHIRRGEADLMIAGGSEAAIIPIGLGGFVACRALSQRNDDPQTASRPWDKDRDGFVMGEGAGVLVMESLEHAMKRGAPIIAEYLGGAVNCDAYHMTDPRADGLGVSSCIQSSLEDAGVSPEEVNYINAHATSTLAGDLAEVNAIKKVFKDTSSIKINATKSMIGHCLGASGGLEAIATIKAITTGWLHPSINQFNPEPSVEFDTVANQKQRHEVNVAISNSFGFGGHNSVVVFSGIQVGERWFGKMREILHIQGGQCGNQIGAKFWEVICEEHGIDQTGKYKYSGGGGGGDGDSQGEGEGEGEGFHLERINVYYNEASGGRYVPRAVLMDLEPGTMDSLRSGPYGQIFRPDNFVFGQSGAGNNWAKGHYTEGAELIDSVLDVVRKEAENCDCLQGFQVCHSLGGGTGSGMGTLLISKIREEYPDRMMMTFSVFPSPKVSDTVVEPYNATLSVHQLVENADECMVLDNEALYDICFRTLKLATPTFLFWFYVQKQLKLSFEILPTIVLLVKTLVPWIPNNVKSSVCDIPPKGLKMASTFIGNSTSIQEMFRRVSEQFTAMFRRKAFLHWYTGEGMDEMEFTEAESNMNDLVAEYQQYQDATAEDEYEQEEEEEGEQDV</sequence>
<dbReference type="CDD" id="cd02187">
    <property type="entry name" value="beta_tubulin"/>
    <property type="match status" value="1"/>
</dbReference>
<comment type="similarity">
    <text evidence="4 27">Belongs to the thiolase-like superfamily. Beta-ketoacyl-ACP synthases family.</text>
</comment>
<evidence type="ECO:0000256" key="26">
    <source>
        <dbReference type="ARBA" id="ARBA00074204"/>
    </source>
</evidence>
<dbReference type="SUPFAM" id="SSF53901">
    <property type="entry name" value="Thiolase-like"/>
    <property type="match status" value="2"/>
</dbReference>
<keyword evidence="15" id="KW-0276">Fatty acid metabolism</keyword>
<gene>
    <name evidence="30" type="ORF">Sjap_026544</name>
</gene>
<dbReference type="InterPro" id="IPR018201">
    <property type="entry name" value="Ketoacyl_synth_AS"/>
</dbReference>
<feature type="region of interest" description="Disordered" evidence="28">
    <location>
        <begin position="549"/>
        <end position="570"/>
    </location>
</feature>
<dbReference type="GO" id="GO:0005200">
    <property type="term" value="F:structural constituent of cytoskeleton"/>
    <property type="evidence" value="ECO:0007669"/>
    <property type="project" value="InterPro"/>
</dbReference>
<evidence type="ECO:0000256" key="24">
    <source>
        <dbReference type="ARBA" id="ARBA00049541"/>
    </source>
</evidence>
<protein>
    <recommendedName>
        <fullName evidence="26">3-oxoacyl-[acyl-carrier-protein] synthase I, chloroplastic</fullName>
        <ecNumber evidence="7">2.3.1.41</ecNumber>
    </recommendedName>
    <alternativeName>
        <fullName evidence="23">Beta-ketoacyl-ACP synthase I</fullName>
    </alternativeName>
</protein>
<evidence type="ECO:0000256" key="13">
    <source>
        <dbReference type="ARBA" id="ARBA00022701"/>
    </source>
</evidence>
<dbReference type="FunFam" id="3.40.47.10:FF:000027">
    <property type="entry name" value="3-oxoacyl-[acyl-carrier-protein] synthase 2"/>
    <property type="match status" value="1"/>
</dbReference>
<organism evidence="30 31">
    <name type="scientific">Stephania japonica</name>
    <dbReference type="NCBI Taxonomy" id="461633"/>
    <lineage>
        <taxon>Eukaryota</taxon>
        <taxon>Viridiplantae</taxon>
        <taxon>Streptophyta</taxon>
        <taxon>Embryophyta</taxon>
        <taxon>Tracheophyta</taxon>
        <taxon>Spermatophyta</taxon>
        <taxon>Magnoliopsida</taxon>
        <taxon>Ranunculales</taxon>
        <taxon>Menispermaceae</taxon>
        <taxon>Menispermoideae</taxon>
        <taxon>Cissampelideae</taxon>
        <taxon>Stephania</taxon>
    </lineage>
</organism>
<keyword evidence="21" id="KW-0012">Acyltransferase</keyword>
<dbReference type="Pfam" id="PF00091">
    <property type="entry name" value="Tubulin"/>
    <property type="match status" value="1"/>
</dbReference>
<keyword evidence="10" id="KW-0150">Chloroplast</keyword>
<dbReference type="PRINTS" id="PR01163">
    <property type="entry name" value="BETATUBULIN"/>
</dbReference>
<dbReference type="InterPro" id="IPR002453">
    <property type="entry name" value="Beta_tubulin"/>
</dbReference>
<dbReference type="FunFam" id="1.10.287.600:FF:000002">
    <property type="entry name" value="Tubulin beta chain"/>
    <property type="match status" value="1"/>
</dbReference>
<evidence type="ECO:0000256" key="1">
    <source>
        <dbReference type="ARBA" id="ARBA00001946"/>
    </source>
</evidence>
<dbReference type="InterPro" id="IPR014031">
    <property type="entry name" value="Ketoacyl_synth_C"/>
</dbReference>
<dbReference type="PROSITE" id="PS00606">
    <property type="entry name" value="KS3_1"/>
    <property type="match status" value="1"/>
</dbReference>
<dbReference type="PROSITE" id="PS00227">
    <property type="entry name" value="TUBULIN"/>
    <property type="match status" value="1"/>
</dbReference>
<dbReference type="InterPro" id="IPR018316">
    <property type="entry name" value="Tubulin/FtsZ_2-layer-sand-dom"/>
</dbReference>
<dbReference type="GO" id="GO:0004315">
    <property type="term" value="F:3-oxoacyl-[acyl-carrier-protein] synthase activity"/>
    <property type="evidence" value="ECO:0007669"/>
    <property type="project" value="UniProtKB-EC"/>
</dbReference>
<dbReference type="EC" id="2.3.1.41" evidence="7"/>
<evidence type="ECO:0000313" key="30">
    <source>
        <dbReference type="EMBL" id="KAK9086133.1"/>
    </source>
</evidence>
<dbReference type="Pfam" id="PF03953">
    <property type="entry name" value="Tubulin_C"/>
    <property type="match status" value="1"/>
</dbReference>
<comment type="cofactor">
    <cofactor evidence="1">
        <name>Mg(2+)</name>
        <dbReference type="ChEBI" id="CHEBI:18420"/>
    </cofactor>
</comment>
<proteinExistence type="inferred from homology"/>
<dbReference type="InterPro" id="IPR017975">
    <property type="entry name" value="Tubulin_CS"/>
</dbReference>
<evidence type="ECO:0000256" key="7">
    <source>
        <dbReference type="ARBA" id="ARBA00013191"/>
    </source>
</evidence>
<dbReference type="InterPro" id="IPR003008">
    <property type="entry name" value="Tubulin_FtsZ_GTPase"/>
</dbReference>
<keyword evidence="20" id="KW-0206">Cytoskeleton</keyword>
<dbReference type="SUPFAM" id="SSF52490">
    <property type="entry name" value="Tubulin nucleotide-binding domain-like"/>
    <property type="match status" value="1"/>
</dbReference>
<feature type="region of interest" description="Disordered" evidence="28">
    <location>
        <begin position="866"/>
        <end position="885"/>
    </location>
</feature>
<evidence type="ECO:0000256" key="25">
    <source>
        <dbReference type="ARBA" id="ARBA00058711"/>
    </source>
</evidence>
<evidence type="ECO:0000259" key="29">
    <source>
        <dbReference type="PROSITE" id="PS52004"/>
    </source>
</evidence>
<dbReference type="Proteomes" id="UP001417504">
    <property type="component" value="Unassembled WGS sequence"/>
</dbReference>
<keyword evidence="17" id="KW-0443">Lipid metabolism</keyword>
<dbReference type="GO" id="GO:0005739">
    <property type="term" value="C:mitochondrion"/>
    <property type="evidence" value="ECO:0007669"/>
    <property type="project" value="TreeGrafter"/>
</dbReference>
<comment type="subunit">
    <text evidence="6">Homodimer.</text>
</comment>
<dbReference type="AlphaFoldDB" id="A0AAP0E6X6"/>
<evidence type="ECO:0000256" key="11">
    <source>
        <dbReference type="ARBA" id="ARBA00022640"/>
    </source>
</evidence>
<dbReference type="GO" id="GO:0005525">
    <property type="term" value="F:GTP binding"/>
    <property type="evidence" value="ECO:0007669"/>
    <property type="project" value="UniProtKB-KW"/>
</dbReference>
<evidence type="ECO:0000256" key="5">
    <source>
        <dbReference type="ARBA" id="ARBA00009636"/>
    </source>
</evidence>
<dbReference type="SUPFAM" id="SSF55307">
    <property type="entry name" value="Tubulin C-terminal domain-like"/>
    <property type="match status" value="1"/>
</dbReference>
<dbReference type="GO" id="GO:0009507">
    <property type="term" value="C:chloroplast"/>
    <property type="evidence" value="ECO:0007669"/>
    <property type="project" value="UniProtKB-SubCell"/>
</dbReference>
<dbReference type="InterPro" id="IPR000217">
    <property type="entry name" value="Tubulin"/>
</dbReference>
<dbReference type="InterPro" id="IPR014030">
    <property type="entry name" value="Ketoacyl_synth_N"/>
</dbReference>
<dbReference type="NCBIfam" id="TIGR03150">
    <property type="entry name" value="fabF"/>
    <property type="match status" value="1"/>
</dbReference>
<comment type="caution">
    <text evidence="30">The sequence shown here is derived from an EMBL/GenBank/DDBJ whole genome shotgun (WGS) entry which is preliminary data.</text>
</comment>
<keyword evidence="16" id="KW-0809">Transit peptide</keyword>
<keyword evidence="9" id="KW-0444">Lipid biosynthesis</keyword>
<feature type="compositionally biased region" description="Gly residues" evidence="28">
    <location>
        <begin position="552"/>
        <end position="561"/>
    </location>
</feature>
<accession>A0AAP0E6X6</accession>
<dbReference type="InterPro" id="IPR020841">
    <property type="entry name" value="PKS_Beta-ketoAc_synthase_dom"/>
</dbReference>
<dbReference type="Gene3D" id="3.40.47.10">
    <property type="match status" value="1"/>
</dbReference>
<dbReference type="SMART" id="SM00864">
    <property type="entry name" value="Tubulin"/>
    <property type="match status" value="1"/>
</dbReference>
<evidence type="ECO:0000256" key="2">
    <source>
        <dbReference type="ARBA" id="ARBA00004229"/>
    </source>
</evidence>
<dbReference type="GO" id="GO:0005874">
    <property type="term" value="C:microtubule"/>
    <property type="evidence" value="ECO:0007669"/>
    <property type="project" value="UniProtKB-KW"/>
</dbReference>
<dbReference type="Gene3D" id="3.30.1330.20">
    <property type="entry name" value="Tubulin/FtsZ, C-terminal domain"/>
    <property type="match status" value="1"/>
</dbReference>
<comment type="function">
    <text evidence="25">Catalyzes the condensation reaction of fatty acid synthesis by the addition to an acyl acceptor of two carbons from malonyl-ACP. Specific for elongation from C-10 to unsaturated C-16 and C-18 fatty acids.</text>
</comment>
<evidence type="ECO:0000256" key="12">
    <source>
        <dbReference type="ARBA" id="ARBA00022679"/>
    </source>
</evidence>
<dbReference type="InterPro" id="IPR036525">
    <property type="entry name" value="Tubulin/FtsZ_GTPase_sf"/>
</dbReference>
<keyword evidence="18" id="KW-0342">GTP-binding</keyword>
<dbReference type="InterPro" id="IPR023123">
    <property type="entry name" value="Tubulin_C"/>
</dbReference>
<dbReference type="InterPro" id="IPR000794">
    <property type="entry name" value="Beta-ketoacyl_synthase"/>
</dbReference>
<evidence type="ECO:0000256" key="8">
    <source>
        <dbReference type="ARBA" id="ARBA00022490"/>
    </source>
</evidence>
<dbReference type="EMBL" id="JBBNAE010000011">
    <property type="protein sequence ID" value="KAK9086133.1"/>
    <property type="molecule type" value="Genomic_DNA"/>
</dbReference>
<evidence type="ECO:0000313" key="31">
    <source>
        <dbReference type="Proteomes" id="UP001417504"/>
    </source>
</evidence>
<dbReference type="Pfam" id="PF02801">
    <property type="entry name" value="Ketoacyl-synt_C"/>
    <property type="match status" value="1"/>
</dbReference>
<dbReference type="SMART" id="SM00825">
    <property type="entry name" value="PKS_KS"/>
    <property type="match status" value="1"/>
</dbReference>
<dbReference type="FunFam" id="3.40.50.1440:FF:000033">
    <property type="entry name" value="Tubulin beta chain"/>
    <property type="match status" value="1"/>
</dbReference>
<keyword evidence="12 27" id="KW-0808">Transferase</keyword>
<reference evidence="30 31" key="1">
    <citation type="submission" date="2024-01" db="EMBL/GenBank/DDBJ databases">
        <title>Genome assemblies of Stephania.</title>
        <authorList>
            <person name="Yang L."/>
        </authorList>
    </citation>
    <scope>NUCLEOTIDE SEQUENCE [LARGE SCALE GENOMIC DNA]</scope>
    <source>
        <strain evidence="30">QJT</strain>
        <tissue evidence="30">Leaf</tissue>
    </source>
</reference>
<keyword evidence="13" id="KW-0493">Microtubule</keyword>
<keyword evidence="31" id="KW-1185">Reference proteome</keyword>
<evidence type="ECO:0000256" key="6">
    <source>
        <dbReference type="ARBA" id="ARBA00011738"/>
    </source>
</evidence>
<keyword evidence="11" id="KW-0934">Plastid</keyword>
<dbReference type="CDD" id="cd00834">
    <property type="entry name" value="KAS_I_II"/>
    <property type="match status" value="1"/>
</dbReference>
<evidence type="ECO:0000256" key="28">
    <source>
        <dbReference type="SAM" id="MobiDB-lite"/>
    </source>
</evidence>
<feature type="compositionally biased region" description="Basic and acidic residues" evidence="28">
    <location>
        <begin position="1"/>
        <end position="10"/>
    </location>
</feature>
<evidence type="ECO:0000256" key="16">
    <source>
        <dbReference type="ARBA" id="ARBA00022946"/>
    </source>
</evidence>
<evidence type="ECO:0000256" key="20">
    <source>
        <dbReference type="ARBA" id="ARBA00023212"/>
    </source>
</evidence>
<name>A0AAP0E6X6_9MAGN</name>
<comment type="function">
    <text evidence="22">Tubulin is the major constituent of microtubules, a cylinder consisting of laterally associated linear protofilaments composed of alpha- and beta-tubulin heterodimers. Microtubules grow by the addition of GTP-tubulin dimers to the microtubule end, where a stabilizing cap forms. Below the cap, tubulin dimers are in GDP-bound state, owing to GTPase activity of alpha-tubulin.</text>
</comment>
<comment type="subcellular location">
    <subcellularLocation>
        <location evidence="3">Cytoplasm</location>
        <location evidence="3">Cytoskeleton</location>
    </subcellularLocation>
    <subcellularLocation>
        <location evidence="2">Plastid</location>
        <location evidence="2">Chloroplast</location>
    </subcellularLocation>
</comment>
<evidence type="ECO:0000256" key="22">
    <source>
        <dbReference type="ARBA" id="ARBA00034296"/>
    </source>
</evidence>
<evidence type="ECO:0000256" key="27">
    <source>
        <dbReference type="RuleBase" id="RU003694"/>
    </source>
</evidence>